<feature type="compositionally biased region" description="Basic and acidic residues" evidence="1">
    <location>
        <begin position="173"/>
        <end position="182"/>
    </location>
</feature>
<dbReference type="AlphaFoldDB" id="A0A0J9TNY0"/>
<feature type="compositionally biased region" description="Basic and acidic residues" evidence="1">
    <location>
        <begin position="609"/>
        <end position="640"/>
    </location>
</feature>
<feature type="region of interest" description="Disordered" evidence="1">
    <location>
        <begin position="162"/>
        <end position="182"/>
    </location>
</feature>
<feature type="region of interest" description="Disordered" evidence="1">
    <location>
        <begin position="609"/>
        <end position="649"/>
    </location>
</feature>
<accession>A0A0J9TNY0</accession>
<sequence>MNQEKKEEANTSFNKKNSEVEFFTPKSNLAHECVSRNAAFDNLHKYVNTNVTKDRLKKRKGHSKSCAPAVKRKNVPSKEKNKECSILNYLTGFNNAKNIFFKNANTDGAKRKGEIPPKDSTIKKIKEKISGVKKNKSAKKRIFSESSTNILRYFKNVDTNSKEKTELPTQCGTDKKAQNSLDDKTFRDANSKLYAHGNGGKSADAHNDMYYGENNVHSEEGGNRKRVRSVNYENKMSNEEKMQYDHVQNNVNLDCNDEEYLQTAYLYCKKYFLYRKMEFLSKYLFYRQKSIKNFIFLIEALFLRKKHTDLLDMLRRYKRLWIFSCKGVKAKGAAEKKNNARHKVESGDISTKGNNSKCGKNCTQLIYHKCRRSTFYMAALQNGPNPPTGESGDLENSNVCNIEHRQVHKFKKKKKKTHTHKMCNTELLCKHKNFCEVNNSIGGVINGGKTCNRKTCNKIYCICYVAFVKIMSLIRMKNQNCLNKCVNFIQKISKKCLLSKNGHYLTHAVIHLYELAGLYNSALKYSMLLFLKCPVYPQIILKLFSFSILSLKVEIYLILLAKYCKSISWIKYFLLFILYSVNYQFRNKKTVSNFLFLLDGVTKGGTNIEKRGKTNNVERKNATKKAEKNRTKSAHNECSPRGENWMRGFTPDEQGEKALREKSDHNEMGGKIKQKMWVQSRKVPMQRICQLIHDSEGNNRGECSEGSECGGGGKRKHVDLPQYIKKHSSKQNFHKYNENSNVHICKKITLYNSLYSKVTLYDAYVYITQNKFSDYFPKFFLYSKLHIIINIKRSFYEQNFPMCYSLCKLLLMDHTYDSSVVAFFVNSAYLLKKVGAIKRLAQELKTNNRRIYFLFCNAALLLHFKQIERSIQIYKYIVDSYQNVFSDLYFYSLFNLIYALQLTQKAHQIVIFCKNLNKLFFNNIHSYILLSYYYFVNDIPTKCYASLRRAHHIYRYHPDTFYLLALLALQAKRYEEYCAFSELALFFSLRNRNLRNYVFSNIYEKQHEYVPSYLLNYHLEINHFDRSKTLGVPNLSSLLNYVYFEGLIKSYIILHFCSAKRYAERAQESSRSIELTLLQRNYIHVSLKKIGKKNAFFFRSHINYLMLGKNLGIIAAQFFPNDLGLLHSKGERAIVQNAKVLKYIDDARRKERKKKKEEGKKKKAQILH</sequence>
<organism evidence="2 3">
    <name type="scientific">Plasmodium vivax North Korean</name>
    <dbReference type="NCBI Taxonomy" id="1035514"/>
    <lineage>
        <taxon>Eukaryota</taxon>
        <taxon>Sar</taxon>
        <taxon>Alveolata</taxon>
        <taxon>Apicomplexa</taxon>
        <taxon>Aconoidasida</taxon>
        <taxon>Haemosporida</taxon>
        <taxon>Plasmodiidae</taxon>
        <taxon>Plasmodium</taxon>
        <taxon>Plasmodium (Plasmodium)</taxon>
    </lineage>
</organism>
<feature type="region of interest" description="Disordered" evidence="1">
    <location>
        <begin position="1149"/>
        <end position="1168"/>
    </location>
</feature>
<dbReference type="Proteomes" id="UP000053239">
    <property type="component" value="Unassembled WGS sequence"/>
</dbReference>
<gene>
    <name evidence="2" type="ORF">PVNG_01695</name>
</gene>
<evidence type="ECO:0000256" key="1">
    <source>
        <dbReference type="SAM" id="MobiDB-lite"/>
    </source>
</evidence>
<feature type="compositionally biased region" description="Basic residues" evidence="1">
    <location>
        <begin position="1150"/>
        <end position="1168"/>
    </location>
</feature>
<reference evidence="2 3" key="1">
    <citation type="submission" date="2011-09" db="EMBL/GenBank/DDBJ databases">
        <title>The Genome Sequence of Plasmodium vivax North Korean.</title>
        <authorList>
            <consortium name="The Broad Institute Genome Sequencing Platform"/>
            <consortium name="The Broad Institute Genome Sequencing Center for Infectious Disease"/>
            <person name="Neafsey D."/>
            <person name="Carlton J."/>
            <person name="Barnwell J."/>
            <person name="Collins W."/>
            <person name="Escalante A."/>
            <person name="Mullikin J."/>
            <person name="Saul A."/>
            <person name="Guigo R."/>
            <person name="Camara F."/>
            <person name="Young S.K."/>
            <person name="Zeng Q."/>
            <person name="Gargeya S."/>
            <person name="Fitzgerald M."/>
            <person name="Haas B."/>
            <person name="Abouelleil A."/>
            <person name="Alvarado L."/>
            <person name="Arachchi H.M."/>
            <person name="Berlin A."/>
            <person name="Brown A."/>
            <person name="Chapman S.B."/>
            <person name="Chen Z."/>
            <person name="Dunbar C."/>
            <person name="Freedman E."/>
            <person name="Gearin G."/>
            <person name="Gellesch M."/>
            <person name="Goldberg J."/>
            <person name="Griggs A."/>
            <person name="Gujja S."/>
            <person name="Heiman D."/>
            <person name="Howarth C."/>
            <person name="Larson L."/>
            <person name="Lui A."/>
            <person name="MacDonald P.J.P."/>
            <person name="Montmayeur A."/>
            <person name="Murphy C."/>
            <person name="Neiman D."/>
            <person name="Pearson M."/>
            <person name="Priest M."/>
            <person name="Roberts A."/>
            <person name="Saif S."/>
            <person name="Shea T."/>
            <person name="Shenoy N."/>
            <person name="Sisk P."/>
            <person name="Stolte C."/>
            <person name="Sykes S."/>
            <person name="Wortman J."/>
            <person name="Nusbaum C."/>
            <person name="Birren B."/>
        </authorList>
    </citation>
    <scope>NUCLEOTIDE SEQUENCE [LARGE SCALE GENOMIC DNA]</scope>
    <source>
        <strain evidence="2 3">North Korean</strain>
    </source>
</reference>
<feature type="region of interest" description="Disordered" evidence="1">
    <location>
        <begin position="55"/>
        <end position="74"/>
    </location>
</feature>
<name>A0A0J9TNY0_PLAVI</name>
<dbReference type="PANTHER" id="PTHR37320:SF1">
    <property type="entry name" value="RHOPTRY SURFACE PROTEIN CERLI2"/>
    <property type="match status" value="1"/>
</dbReference>
<dbReference type="OrthoDB" id="377672at2759"/>
<dbReference type="EMBL" id="KQ235554">
    <property type="protein sequence ID" value="KMZ96871.1"/>
    <property type="molecule type" value="Genomic_DNA"/>
</dbReference>
<dbReference type="PANTHER" id="PTHR37320">
    <property type="entry name" value="AG-1 BLOOD STAGE MEMBRANE PROTEIN HOMOLOGUE"/>
    <property type="match status" value="1"/>
</dbReference>
<feature type="region of interest" description="Disordered" evidence="1">
    <location>
        <begin position="197"/>
        <end position="224"/>
    </location>
</feature>
<evidence type="ECO:0000313" key="3">
    <source>
        <dbReference type="Proteomes" id="UP000053239"/>
    </source>
</evidence>
<proteinExistence type="predicted"/>
<protein>
    <submittedName>
        <fullName evidence="2">Uncharacterized protein</fullName>
    </submittedName>
</protein>
<evidence type="ECO:0000313" key="2">
    <source>
        <dbReference type="EMBL" id="KMZ96871.1"/>
    </source>
</evidence>
<dbReference type="InterPro" id="IPR053336">
    <property type="entry name" value="Rhoptry_Surface_Assoc"/>
</dbReference>